<dbReference type="SUPFAM" id="SSF57850">
    <property type="entry name" value="RING/U-box"/>
    <property type="match status" value="1"/>
</dbReference>
<comment type="caution">
    <text evidence="9">The sequence shown here is derived from an EMBL/GenBank/DDBJ whole genome shotgun (WGS) entry which is preliminary data.</text>
</comment>
<evidence type="ECO:0000256" key="5">
    <source>
        <dbReference type="ARBA" id="ARBA00022833"/>
    </source>
</evidence>
<dbReference type="SUPFAM" id="SSF52540">
    <property type="entry name" value="P-loop containing nucleoside triphosphate hydrolases"/>
    <property type="match status" value="1"/>
</dbReference>
<evidence type="ECO:0000313" key="8">
    <source>
        <dbReference type="EMBL" id="CAF1452674.1"/>
    </source>
</evidence>
<evidence type="ECO:0000256" key="3">
    <source>
        <dbReference type="ARBA" id="ARBA00022741"/>
    </source>
</evidence>
<evidence type="ECO:0000256" key="1">
    <source>
        <dbReference type="ARBA" id="ARBA00008535"/>
    </source>
</evidence>
<dbReference type="GO" id="GO:0008270">
    <property type="term" value="F:zinc ion binding"/>
    <property type="evidence" value="ECO:0007669"/>
    <property type="project" value="UniProtKB-KW"/>
</dbReference>
<dbReference type="Gene3D" id="3.40.50.300">
    <property type="entry name" value="P-loop containing nucleotide triphosphate hydrolases"/>
    <property type="match status" value="1"/>
</dbReference>
<protein>
    <recommendedName>
        <fullName evidence="7">RING-type domain-containing protein</fullName>
    </recommendedName>
</protein>
<organism evidence="9 10">
    <name type="scientific">Adineta ricciae</name>
    <name type="common">Rotifer</name>
    <dbReference type="NCBI Taxonomy" id="249248"/>
    <lineage>
        <taxon>Eukaryota</taxon>
        <taxon>Metazoa</taxon>
        <taxon>Spiralia</taxon>
        <taxon>Gnathifera</taxon>
        <taxon>Rotifera</taxon>
        <taxon>Eurotatoria</taxon>
        <taxon>Bdelloidea</taxon>
        <taxon>Adinetida</taxon>
        <taxon>Adinetidae</taxon>
        <taxon>Adineta</taxon>
    </lineage>
</organism>
<gene>
    <name evidence="8" type="ORF">EDS130_LOCUS39619</name>
    <name evidence="9" type="ORF">XAT740_LOCUS52167</name>
</gene>
<evidence type="ECO:0000313" key="10">
    <source>
        <dbReference type="Proteomes" id="UP000663828"/>
    </source>
</evidence>
<dbReference type="PANTHER" id="PTHR45969:SF69">
    <property type="entry name" value="FINGER DOMAIN PROTEIN, PUTATIVE (AFU_ORTHOLOGUE AFUA_3G12190)-RELATED"/>
    <property type="match status" value="1"/>
</dbReference>
<dbReference type="GO" id="GO:0061630">
    <property type="term" value="F:ubiquitin protein ligase activity"/>
    <property type="evidence" value="ECO:0007669"/>
    <property type="project" value="TreeGrafter"/>
</dbReference>
<dbReference type="InterPro" id="IPR006703">
    <property type="entry name" value="G_AIG1"/>
</dbReference>
<proteinExistence type="inferred from homology"/>
<dbReference type="PROSITE" id="PS50089">
    <property type="entry name" value="ZF_RING_2"/>
    <property type="match status" value="1"/>
</dbReference>
<dbReference type="Pfam" id="PF04548">
    <property type="entry name" value="AIG1"/>
    <property type="match status" value="1"/>
</dbReference>
<dbReference type="InterPro" id="IPR013083">
    <property type="entry name" value="Znf_RING/FYVE/PHD"/>
</dbReference>
<sequence>MASSTARKTKRFLFLGPTGVGKSTLINTIFNNDVKKTSMSKPAKTSEGSAGATTYFTTYYYYPNYAFTDTIGFGDNRFDQKHVFAMLKAIIKNSMVGYNKIYLCISYGRISSDIRYYIELLTVVFGKRVLKWCTIVFTHCNDEKMTKQKYLEINRCDRDIVQMINSVQDVIFGDNMSDDSVDYVFIPRRQRLLDSLKEDIEKCNNGCFSPQPENFREWVVAIYNIIMSRYVKQIKTNFDAIHQISLAIVDLGMHKNFSNYYGECSICLEDMWSTDSVFTKCHHIFHETCINRWLNDGRNICPLCGTTVDSRNTFLTSLLFDWECIEETEVN</sequence>
<evidence type="ECO:0000256" key="2">
    <source>
        <dbReference type="ARBA" id="ARBA00022723"/>
    </source>
</evidence>
<keyword evidence="3" id="KW-0547">Nucleotide-binding</keyword>
<dbReference type="Gene3D" id="3.30.40.10">
    <property type="entry name" value="Zinc/RING finger domain, C3HC4 (zinc finger)"/>
    <property type="match status" value="1"/>
</dbReference>
<feature type="domain" description="RING-type" evidence="7">
    <location>
        <begin position="264"/>
        <end position="304"/>
    </location>
</feature>
<accession>A0A816DFK6</accession>
<evidence type="ECO:0000256" key="4">
    <source>
        <dbReference type="ARBA" id="ARBA00022771"/>
    </source>
</evidence>
<keyword evidence="10" id="KW-1185">Reference proteome</keyword>
<dbReference type="InterPro" id="IPR001841">
    <property type="entry name" value="Znf_RING"/>
</dbReference>
<dbReference type="GO" id="GO:0005525">
    <property type="term" value="F:GTP binding"/>
    <property type="evidence" value="ECO:0007669"/>
    <property type="project" value="InterPro"/>
</dbReference>
<dbReference type="GO" id="GO:0016567">
    <property type="term" value="P:protein ubiquitination"/>
    <property type="evidence" value="ECO:0007669"/>
    <property type="project" value="TreeGrafter"/>
</dbReference>
<comment type="similarity">
    <text evidence="1">Belongs to the TRAFAC class TrmE-Era-EngA-EngB-Septin-like GTPase superfamily. AIG1/Toc34/Toc159-like paraseptin GTPase family. IAN subfamily.</text>
</comment>
<dbReference type="InterPro" id="IPR027417">
    <property type="entry name" value="P-loop_NTPase"/>
</dbReference>
<reference evidence="9" key="1">
    <citation type="submission" date="2021-02" db="EMBL/GenBank/DDBJ databases">
        <authorList>
            <person name="Nowell W R."/>
        </authorList>
    </citation>
    <scope>NUCLEOTIDE SEQUENCE</scope>
</reference>
<dbReference type="AlphaFoldDB" id="A0A816DFK6"/>
<evidence type="ECO:0000313" key="9">
    <source>
        <dbReference type="EMBL" id="CAF1634169.1"/>
    </source>
</evidence>
<evidence type="ECO:0000256" key="6">
    <source>
        <dbReference type="PROSITE-ProRule" id="PRU00175"/>
    </source>
</evidence>
<dbReference type="Pfam" id="PF13639">
    <property type="entry name" value="zf-RING_2"/>
    <property type="match status" value="1"/>
</dbReference>
<evidence type="ECO:0000259" key="7">
    <source>
        <dbReference type="PROSITE" id="PS50089"/>
    </source>
</evidence>
<keyword evidence="5" id="KW-0862">Zinc</keyword>
<keyword evidence="4 6" id="KW-0863">Zinc-finger</keyword>
<keyword evidence="2" id="KW-0479">Metal-binding</keyword>
<dbReference type="EMBL" id="CAJNOR010008523">
    <property type="protein sequence ID" value="CAF1634169.1"/>
    <property type="molecule type" value="Genomic_DNA"/>
</dbReference>
<dbReference type="Proteomes" id="UP000663828">
    <property type="component" value="Unassembled WGS sequence"/>
</dbReference>
<dbReference type="PANTHER" id="PTHR45969">
    <property type="entry name" value="RING ZINC FINGER PROTEIN-RELATED"/>
    <property type="match status" value="1"/>
</dbReference>
<dbReference type="OrthoDB" id="1925699at2759"/>
<name>A0A816DFK6_ADIRI</name>
<dbReference type="Proteomes" id="UP000663852">
    <property type="component" value="Unassembled WGS sequence"/>
</dbReference>
<dbReference type="EMBL" id="CAJNOJ010000450">
    <property type="protein sequence ID" value="CAF1452674.1"/>
    <property type="molecule type" value="Genomic_DNA"/>
</dbReference>
<dbReference type="SMART" id="SM00184">
    <property type="entry name" value="RING"/>
    <property type="match status" value="1"/>
</dbReference>